<dbReference type="EMBL" id="FOAF01000005">
    <property type="protein sequence ID" value="SEL92462.1"/>
    <property type="molecule type" value="Genomic_DNA"/>
</dbReference>
<protein>
    <submittedName>
        <fullName evidence="7">16S rRNA (Cytosine967-C5)-methyltransferase</fullName>
    </submittedName>
</protein>
<dbReference type="OrthoDB" id="9810297at2"/>
<dbReference type="InterPro" id="IPR049560">
    <property type="entry name" value="MeTrfase_RsmB-F_NOP2_cat"/>
</dbReference>
<feature type="binding site" evidence="5">
    <location>
        <position position="269"/>
    </location>
    <ligand>
        <name>S-adenosyl-L-methionine</name>
        <dbReference type="ChEBI" id="CHEBI:59789"/>
    </ligand>
</feature>
<feature type="active site" description="Nucleophile" evidence="5">
    <location>
        <position position="342"/>
    </location>
</feature>
<dbReference type="GO" id="GO:0003723">
    <property type="term" value="F:RNA binding"/>
    <property type="evidence" value="ECO:0007669"/>
    <property type="project" value="UniProtKB-UniRule"/>
</dbReference>
<accession>A0A1H7U5V0</accession>
<evidence type="ECO:0000256" key="5">
    <source>
        <dbReference type="PROSITE-ProRule" id="PRU01023"/>
    </source>
</evidence>
<evidence type="ECO:0000256" key="2">
    <source>
        <dbReference type="ARBA" id="ARBA00022679"/>
    </source>
</evidence>
<feature type="binding site" evidence="5">
    <location>
        <position position="289"/>
    </location>
    <ligand>
        <name>S-adenosyl-L-methionine</name>
        <dbReference type="ChEBI" id="CHEBI:59789"/>
    </ligand>
</feature>
<evidence type="ECO:0000259" key="6">
    <source>
        <dbReference type="PROSITE" id="PS51686"/>
    </source>
</evidence>
<dbReference type="Gene3D" id="3.40.50.150">
    <property type="entry name" value="Vaccinia Virus protein VP39"/>
    <property type="match status" value="1"/>
</dbReference>
<keyword evidence="2 5" id="KW-0808">Transferase</keyword>
<dbReference type="GO" id="GO:0000470">
    <property type="term" value="P:maturation of LSU-rRNA"/>
    <property type="evidence" value="ECO:0007669"/>
    <property type="project" value="TreeGrafter"/>
</dbReference>
<keyword evidence="4 5" id="KW-0694">RNA-binding</keyword>
<dbReference type="GO" id="GO:0009383">
    <property type="term" value="F:rRNA (cytosine-C5-)-methyltransferase activity"/>
    <property type="evidence" value="ECO:0007669"/>
    <property type="project" value="TreeGrafter"/>
</dbReference>
<dbReference type="Proteomes" id="UP000199421">
    <property type="component" value="Unassembled WGS sequence"/>
</dbReference>
<dbReference type="RefSeq" id="WP_093327283.1">
    <property type="nucleotide sequence ID" value="NZ_FOAF01000005.1"/>
</dbReference>
<dbReference type="InterPro" id="IPR023267">
    <property type="entry name" value="RCMT"/>
</dbReference>
<name>A0A1H7U5V0_OLID1</name>
<gene>
    <name evidence="7" type="ORF">SAMN05661044_03753</name>
</gene>
<proteinExistence type="inferred from homology"/>
<dbReference type="STRING" id="407022.SAMN05661044_03753"/>
<reference evidence="8" key="1">
    <citation type="submission" date="2016-10" db="EMBL/GenBank/DDBJ databases">
        <authorList>
            <person name="Varghese N."/>
            <person name="Submissions S."/>
        </authorList>
    </citation>
    <scope>NUCLEOTIDE SEQUENCE [LARGE SCALE GENOMIC DNA]</scope>
    <source>
        <strain evidence="8">DSM 18733</strain>
    </source>
</reference>
<dbReference type="CDD" id="cd02440">
    <property type="entry name" value="AdoMet_MTases"/>
    <property type="match status" value="1"/>
</dbReference>
<feature type="domain" description="SAM-dependent MTase RsmB/NOP-type" evidence="6">
    <location>
        <begin position="121"/>
        <end position="388"/>
    </location>
</feature>
<dbReference type="SUPFAM" id="SSF53335">
    <property type="entry name" value="S-adenosyl-L-methionine-dependent methyltransferases"/>
    <property type="match status" value="1"/>
</dbReference>
<dbReference type="PANTHER" id="PTHR22807">
    <property type="entry name" value="NOP2 YEAST -RELATED NOL1/NOP2/FMU SUN DOMAIN-CONTAINING"/>
    <property type="match status" value="1"/>
</dbReference>
<comment type="similarity">
    <text evidence="5">Belongs to the class I-like SAM-binding methyltransferase superfamily. RsmB/NOP family.</text>
</comment>
<organism evidence="7 8">
    <name type="scientific">Olivibacter domesticus</name>
    <name type="common">Pseudosphingobacterium domesticum</name>
    <dbReference type="NCBI Taxonomy" id="407022"/>
    <lineage>
        <taxon>Bacteria</taxon>
        <taxon>Pseudomonadati</taxon>
        <taxon>Bacteroidota</taxon>
        <taxon>Sphingobacteriia</taxon>
        <taxon>Sphingobacteriales</taxon>
        <taxon>Sphingobacteriaceae</taxon>
        <taxon>Olivibacter</taxon>
    </lineage>
</organism>
<dbReference type="GO" id="GO:0070475">
    <property type="term" value="P:rRNA base methylation"/>
    <property type="evidence" value="ECO:0007669"/>
    <property type="project" value="TreeGrafter"/>
</dbReference>
<dbReference type="PROSITE" id="PS51686">
    <property type="entry name" value="SAM_MT_RSMB_NOP"/>
    <property type="match status" value="1"/>
</dbReference>
<keyword evidence="8" id="KW-1185">Reference proteome</keyword>
<evidence type="ECO:0000256" key="4">
    <source>
        <dbReference type="ARBA" id="ARBA00022884"/>
    </source>
</evidence>
<comment type="caution">
    <text evidence="5">Lacks conserved residue(s) required for the propagation of feature annotation.</text>
</comment>
<evidence type="ECO:0000256" key="1">
    <source>
        <dbReference type="ARBA" id="ARBA00022603"/>
    </source>
</evidence>
<evidence type="ECO:0000256" key="3">
    <source>
        <dbReference type="ARBA" id="ARBA00022691"/>
    </source>
</evidence>
<dbReference type="PRINTS" id="PR02008">
    <property type="entry name" value="RCMTFAMILY"/>
</dbReference>
<dbReference type="InterPro" id="IPR029063">
    <property type="entry name" value="SAM-dependent_MTases_sf"/>
</dbReference>
<dbReference type="InterPro" id="IPR001678">
    <property type="entry name" value="MeTrfase_RsmB-F_NOP2_dom"/>
</dbReference>
<sequence length="388" mass="45120">MSNMRIPQQLRTFEKLLTAYDKKEPLARFLTTFFKENKQMGSTDRRIASRWIYNYFRLGKSFAEHTVTERLLFAEYLCNKESDLVAHLDPILNESIHQTIQEKKVLLSDLFGFHQADIFPLISLLSTSIDKERFVDSLFMQPLLFIRIHPGEKTFVVDRLIHREVIYEEVGENCLALPNGTKLNQYRELEGKYQVQDLSSQRTARYFKAKSGEQWWDACAASGGKSLLLLHHYPDIKLLVSDVRPSILRNLDERFDQAKIKNYRRKIIDLTKDSSPVLGNEQFDGIIVDAPCTGSGTWGRTPEMMASFNKERLDYFVTLQRTIVLQAVKHLKPKAPLIYITCSVYADENENQLKFFEQKGLRVEETELLKGYENRADTMFVARLIKDL</sequence>
<evidence type="ECO:0000313" key="7">
    <source>
        <dbReference type="EMBL" id="SEL92462.1"/>
    </source>
</evidence>
<feature type="binding site" evidence="5">
    <location>
        <position position="242"/>
    </location>
    <ligand>
        <name>S-adenosyl-L-methionine</name>
        <dbReference type="ChEBI" id="CHEBI:59789"/>
    </ligand>
</feature>
<dbReference type="PANTHER" id="PTHR22807:SF54">
    <property type="entry name" value="CHROMOSOME UNDETERMINED SCAFFOLD_82, WHOLE GENOME SHOTGUN SEQUENCE"/>
    <property type="match status" value="1"/>
</dbReference>
<dbReference type="AlphaFoldDB" id="A0A1H7U5V0"/>
<keyword evidence="3 5" id="KW-0949">S-adenosyl-L-methionine</keyword>
<keyword evidence="1 5" id="KW-0489">Methyltransferase</keyword>
<dbReference type="Pfam" id="PF01189">
    <property type="entry name" value="Methyltr_RsmB-F"/>
    <property type="match status" value="1"/>
</dbReference>
<evidence type="ECO:0000313" key="8">
    <source>
        <dbReference type="Proteomes" id="UP000199421"/>
    </source>
</evidence>